<accession>A0ACC2NCA9</accession>
<protein>
    <submittedName>
        <fullName evidence="1">Uncharacterized protein</fullName>
    </submittedName>
</protein>
<reference evidence="1" key="1">
    <citation type="submission" date="2023-04" db="EMBL/GenBank/DDBJ databases">
        <title>A chromosome-level genome assembly of the parasitoid wasp Eretmocerus hayati.</title>
        <authorList>
            <person name="Zhong Y."/>
            <person name="Liu S."/>
            <person name="Liu Y."/>
        </authorList>
    </citation>
    <scope>NUCLEOTIDE SEQUENCE</scope>
    <source>
        <strain evidence="1">ZJU_SS_LIU_2023</strain>
    </source>
</reference>
<sequence>MSRKTYLAHEIEPSKLLHDRGGDLNIELFPGMQMIVLLIFWGFCINALSANTTPTPAEKFSLPGFEELKNYLSGCKQVQPSNTGISRFLSDERHTIQEPVEIPAETPSLCEPGPSRASDRTGYQEPTFAERTGDECYREQPENRKIQQKFTCDVCDKSFDRKAYRNRHVKSHSNERLYRCKICFDELKSNRNLKEHVLRKHNNEKFYLCDHCGKRFVIKQDYTNHMRLHSRDNPMSCEFCHKKFARKDSLMRHVWAHTGDFPYSCKLCGRGFSRNKDLNKHKSSHTEGKPYGCEFCYKCFKHKSSLTFHVRDKHSGTSNSIGSSVNACVETPRESHVIQDSRIFTGIAGQYQAETSNPMSRTARENIHNCWKLESRRTTDHSVEDLVIPNPEETA</sequence>
<evidence type="ECO:0000313" key="1">
    <source>
        <dbReference type="EMBL" id="KAJ8667992.1"/>
    </source>
</evidence>
<name>A0ACC2NCA9_9HYME</name>
<dbReference type="Proteomes" id="UP001239111">
    <property type="component" value="Chromosome 4"/>
</dbReference>
<proteinExistence type="predicted"/>
<gene>
    <name evidence="1" type="ORF">QAD02_009655</name>
</gene>
<keyword evidence="2" id="KW-1185">Reference proteome</keyword>
<dbReference type="EMBL" id="CM056744">
    <property type="protein sequence ID" value="KAJ8667992.1"/>
    <property type="molecule type" value="Genomic_DNA"/>
</dbReference>
<comment type="caution">
    <text evidence="1">The sequence shown here is derived from an EMBL/GenBank/DDBJ whole genome shotgun (WGS) entry which is preliminary data.</text>
</comment>
<organism evidence="1 2">
    <name type="scientific">Eretmocerus hayati</name>
    <dbReference type="NCBI Taxonomy" id="131215"/>
    <lineage>
        <taxon>Eukaryota</taxon>
        <taxon>Metazoa</taxon>
        <taxon>Ecdysozoa</taxon>
        <taxon>Arthropoda</taxon>
        <taxon>Hexapoda</taxon>
        <taxon>Insecta</taxon>
        <taxon>Pterygota</taxon>
        <taxon>Neoptera</taxon>
        <taxon>Endopterygota</taxon>
        <taxon>Hymenoptera</taxon>
        <taxon>Apocrita</taxon>
        <taxon>Proctotrupomorpha</taxon>
        <taxon>Chalcidoidea</taxon>
        <taxon>Aphelinidae</taxon>
        <taxon>Aphelininae</taxon>
        <taxon>Eretmocerus</taxon>
    </lineage>
</organism>
<evidence type="ECO:0000313" key="2">
    <source>
        <dbReference type="Proteomes" id="UP001239111"/>
    </source>
</evidence>